<name>A0A6C0BB87_9ZZZZ</name>
<dbReference type="AlphaFoldDB" id="A0A6C0BB87"/>
<dbReference type="EMBL" id="MN739103">
    <property type="protein sequence ID" value="QHS88839.1"/>
    <property type="molecule type" value="Genomic_DNA"/>
</dbReference>
<evidence type="ECO:0000313" key="1">
    <source>
        <dbReference type="EMBL" id="QHS88839.1"/>
    </source>
</evidence>
<protein>
    <submittedName>
        <fullName evidence="1">Uncharacterized protein</fullName>
    </submittedName>
</protein>
<reference evidence="1" key="1">
    <citation type="journal article" date="2020" name="Nature">
        <title>Giant virus diversity and host interactions through global metagenomics.</title>
        <authorList>
            <person name="Schulz F."/>
            <person name="Roux S."/>
            <person name="Paez-Espino D."/>
            <person name="Jungbluth S."/>
            <person name="Walsh D.A."/>
            <person name="Denef V.J."/>
            <person name="McMahon K.D."/>
            <person name="Konstantinidis K.T."/>
            <person name="Eloe-Fadrosh E.A."/>
            <person name="Kyrpides N.C."/>
            <person name="Woyke T."/>
        </authorList>
    </citation>
    <scope>NUCLEOTIDE SEQUENCE</scope>
    <source>
        <strain evidence="1">GVMAG-M-3300010158-59</strain>
    </source>
</reference>
<organism evidence="1">
    <name type="scientific">viral metagenome</name>
    <dbReference type="NCBI Taxonomy" id="1070528"/>
    <lineage>
        <taxon>unclassified sequences</taxon>
        <taxon>metagenomes</taxon>
        <taxon>organismal metagenomes</taxon>
    </lineage>
</organism>
<proteinExistence type="predicted"/>
<accession>A0A6C0BB87</accession>
<sequence>MFFLPKVNWASQNWTKKMSKKMSSTFFSVKGICKIDIC</sequence>